<dbReference type="PANTHER" id="PTHR43711">
    <property type="entry name" value="TWO-COMPONENT HISTIDINE KINASE"/>
    <property type="match status" value="1"/>
</dbReference>
<reference evidence="7 8" key="1">
    <citation type="journal article" date="2019" name="PLoS Negl. Trop. Dis.">
        <title>Revisiting the worldwide diversity of Leptospira species in the environment.</title>
        <authorList>
            <person name="Vincent A.T."/>
            <person name="Schiettekatte O."/>
            <person name="Bourhy P."/>
            <person name="Veyrier F.J."/>
            <person name="Picardeau M."/>
        </authorList>
    </citation>
    <scope>NUCLEOTIDE SEQUENCE [LARGE SCALE GENOMIC DNA]</scope>
    <source>
        <strain evidence="7 8">201702444</strain>
    </source>
</reference>
<dbReference type="SUPFAM" id="SSF55874">
    <property type="entry name" value="ATPase domain of HSP90 chaperone/DNA topoisomerase II/histidine kinase"/>
    <property type="match status" value="1"/>
</dbReference>
<dbReference type="RefSeq" id="WP_135670901.1">
    <property type="nucleotide sequence ID" value="NZ_RQGN01000047.1"/>
</dbReference>
<gene>
    <name evidence="7" type="ORF">EHQ76_10245</name>
</gene>
<dbReference type="InterPro" id="IPR036097">
    <property type="entry name" value="HisK_dim/P_sf"/>
</dbReference>
<evidence type="ECO:0000259" key="6">
    <source>
        <dbReference type="PROSITE" id="PS50109"/>
    </source>
</evidence>
<keyword evidence="4 7" id="KW-0418">Kinase</keyword>
<dbReference type="GO" id="GO:0000155">
    <property type="term" value="F:phosphorelay sensor kinase activity"/>
    <property type="evidence" value="ECO:0007669"/>
    <property type="project" value="InterPro"/>
</dbReference>
<dbReference type="Pfam" id="PF00512">
    <property type="entry name" value="HisKA"/>
    <property type="match status" value="1"/>
</dbReference>
<comment type="catalytic activity">
    <reaction evidence="1">
        <text>ATP + protein L-histidine = ADP + protein N-phospho-L-histidine.</text>
        <dbReference type="EC" id="2.7.13.3"/>
    </reaction>
</comment>
<sequence>MELIQEALDNIGDKIRFVEFIPCPVLLSQVKEDNFQTLYLNRSFRELIGYKIQEIPTLDDWFLQAYPDELYRSEIKTDWWAGVHHGRTSGRHSTSMKAKIRTKSNGERWFHVRSTEFGELNAVAFQDIHDLETLNLELTHNNSTKSQLLSILAHDLRTPLIQIISLISLFKSEEISTTDLYPYLSKLNIQTYLTIDLIDNTLNWVKANSRNISVSKSSFSPVPIIEELTALYSDFIKLKQIRVEMDLDENILIFSDREIFKVIVRNLFINALKFSKPSGTVFLKAKVISDQQLISIIDEGIGMSPQELEKVFSKESYSSPGTLNESGAGLGVKLCRDFSRLVDAEFRLESEKHKGTSASLLFG</sequence>
<evidence type="ECO:0000256" key="4">
    <source>
        <dbReference type="ARBA" id="ARBA00022777"/>
    </source>
</evidence>
<evidence type="ECO:0000313" key="8">
    <source>
        <dbReference type="Proteomes" id="UP000298429"/>
    </source>
</evidence>
<dbReference type="EC" id="2.7.13.3" evidence="2"/>
<dbReference type="InterPro" id="IPR003661">
    <property type="entry name" value="HisK_dim/P_dom"/>
</dbReference>
<dbReference type="SUPFAM" id="SSF47384">
    <property type="entry name" value="Homodimeric domain of signal transducing histidine kinase"/>
    <property type="match status" value="1"/>
</dbReference>
<dbReference type="SMART" id="SM00387">
    <property type="entry name" value="HATPase_c"/>
    <property type="match status" value="1"/>
</dbReference>
<dbReference type="InterPro" id="IPR035965">
    <property type="entry name" value="PAS-like_dom_sf"/>
</dbReference>
<dbReference type="SUPFAM" id="SSF55785">
    <property type="entry name" value="PYP-like sensor domain (PAS domain)"/>
    <property type="match status" value="1"/>
</dbReference>
<dbReference type="InterPro" id="IPR050736">
    <property type="entry name" value="Sensor_HK_Regulatory"/>
</dbReference>
<dbReference type="Pfam" id="PF02518">
    <property type="entry name" value="HATPase_c"/>
    <property type="match status" value="1"/>
</dbReference>
<feature type="domain" description="Histidine kinase" evidence="6">
    <location>
        <begin position="151"/>
        <end position="363"/>
    </location>
</feature>
<proteinExistence type="predicted"/>
<protein>
    <recommendedName>
        <fullName evidence="2">histidine kinase</fullName>
        <ecNumber evidence="2">2.7.13.3</ecNumber>
    </recommendedName>
</protein>
<keyword evidence="5" id="KW-0902">Two-component regulatory system</keyword>
<name>A0A5F2BC36_9LEPT</name>
<dbReference type="PANTHER" id="PTHR43711:SF26">
    <property type="entry name" value="SENSOR HISTIDINE KINASE RCSC"/>
    <property type="match status" value="1"/>
</dbReference>
<dbReference type="SMART" id="SM00388">
    <property type="entry name" value="HisKA"/>
    <property type="match status" value="1"/>
</dbReference>
<keyword evidence="3" id="KW-0808">Transferase</keyword>
<evidence type="ECO:0000256" key="1">
    <source>
        <dbReference type="ARBA" id="ARBA00000085"/>
    </source>
</evidence>
<accession>A0A5F2BC36</accession>
<dbReference type="EMBL" id="RQGN01000047">
    <property type="protein sequence ID" value="TGM03139.1"/>
    <property type="molecule type" value="Genomic_DNA"/>
</dbReference>
<dbReference type="CDD" id="cd00082">
    <property type="entry name" value="HisKA"/>
    <property type="match status" value="1"/>
</dbReference>
<comment type="caution">
    <text evidence="7">The sequence shown here is derived from an EMBL/GenBank/DDBJ whole genome shotgun (WGS) entry which is preliminary data.</text>
</comment>
<dbReference type="Gene3D" id="3.30.565.10">
    <property type="entry name" value="Histidine kinase-like ATPase, C-terminal domain"/>
    <property type="match status" value="1"/>
</dbReference>
<dbReference type="InterPro" id="IPR036890">
    <property type="entry name" value="HATPase_C_sf"/>
</dbReference>
<dbReference type="Gene3D" id="3.30.450.20">
    <property type="entry name" value="PAS domain"/>
    <property type="match status" value="1"/>
</dbReference>
<dbReference type="Gene3D" id="1.10.287.130">
    <property type="match status" value="1"/>
</dbReference>
<evidence type="ECO:0000313" key="7">
    <source>
        <dbReference type="EMBL" id="TGM03139.1"/>
    </source>
</evidence>
<dbReference type="InterPro" id="IPR005467">
    <property type="entry name" value="His_kinase_dom"/>
</dbReference>
<dbReference type="InterPro" id="IPR003594">
    <property type="entry name" value="HATPase_dom"/>
</dbReference>
<dbReference type="Proteomes" id="UP000298429">
    <property type="component" value="Unassembled WGS sequence"/>
</dbReference>
<dbReference type="AlphaFoldDB" id="A0A5F2BC36"/>
<evidence type="ECO:0000256" key="3">
    <source>
        <dbReference type="ARBA" id="ARBA00022679"/>
    </source>
</evidence>
<dbReference type="PROSITE" id="PS50109">
    <property type="entry name" value="HIS_KIN"/>
    <property type="match status" value="1"/>
</dbReference>
<evidence type="ECO:0000256" key="5">
    <source>
        <dbReference type="ARBA" id="ARBA00023012"/>
    </source>
</evidence>
<organism evidence="7 8">
    <name type="scientific">Leptospira barantonii</name>
    <dbReference type="NCBI Taxonomy" id="2023184"/>
    <lineage>
        <taxon>Bacteria</taxon>
        <taxon>Pseudomonadati</taxon>
        <taxon>Spirochaetota</taxon>
        <taxon>Spirochaetia</taxon>
        <taxon>Leptospirales</taxon>
        <taxon>Leptospiraceae</taxon>
        <taxon>Leptospira</taxon>
    </lineage>
</organism>
<dbReference type="OrthoDB" id="340007at2"/>
<evidence type="ECO:0000256" key="2">
    <source>
        <dbReference type="ARBA" id="ARBA00012438"/>
    </source>
</evidence>